<keyword evidence="8" id="KW-1185">Reference proteome</keyword>
<name>A0ABR6NBA5_9SPHN</name>
<dbReference type="PANTHER" id="PTHR38776">
    <property type="entry name" value="MLTA-INTERACTING PROTEIN-RELATED"/>
    <property type="match status" value="1"/>
</dbReference>
<gene>
    <name evidence="7" type="ORF">HNP60_000517</name>
</gene>
<dbReference type="PANTHER" id="PTHR38776:SF1">
    <property type="entry name" value="MLTA-INTERACTING PROTEIN-RELATED"/>
    <property type="match status" value="1"/>
</dbReference>
<dbReference type="RefSeq" id="WP_184149827.1">
    <property type="nucleotide sequence ID" value="NZ_JACHKA010000001.1"/>
</dbReference>
<reference evidence="7 8" key="1">
    <citation type="submission" date="2020-08" db="EMBL/GenBank/DDBJ databases">
        <title>Exploring microbial biodiversity for novel pathways involved in the catabolism of aromatic compounds derived from lignin.</title>
        <authorList>
            <person name="Elkins J."/>
        </authorList>
    </citation>
    <scope>NUCLEOTIDE SEQUENCE [LARGE SCALE GENOMIC DNA]</scope>
    <source>
        <strain evidence="7 8">B1D3A</strain>
    </source>
</reference>
<dbReference type="Proteomes" id="UP001138540">
    <property type="component" value="Unassembled WGS sequence"/>
</dbReference>
<comment type="subcellular location">
    <subcellularLocation>
        <location evidence="1">Cell outer membrane</location>
    </subcellularLocation>
</comment>
<comment type="caution">
    <text evidence="7">The sequence shown here is derived from an EMBL/GenBank/DDBJ whole genome shotgun (WGS) entry which is preliminary data.</text>
</comment>
<evidence type="ECO:0000313" key="8">
    <source>
        <dbReference type="Proteomes" id="UP001138540"/>
    </source>
</evidence>
<evidence type="ECO:0000256" key="1">
    <source>
        <dbReference type="ARBA" id="ARBA00004442"/>
    </source>
</evidence>
<keyword evidence="3 6" id="KW-0732">Signal</keyword>
<keyword evidence="4" id="KW-0472">Membrane</keyword>
<protein>
    <submittedName>
        <fullName evidence="7">Outer membrane protein</fullName>
    </submittedName>
</protein>
<evidence type="ECO:0000313" key="7">
    <source>
        <dbReference type="EMBL" id="MBB5984543.1"/>
    </source>
</evidence>
<feature type="signal peptide" evidence="6">
    <location>
        <begin position="1"/>
        <end position="24"/>
    </location>
</feature>
<feature type="chain" id="PRO_5046107566" evidence="6">
    <location>
        <begin position="25"/>
        <end position="267"/>
    </location>
</feature>
<dbReference type="EMBL" id="JACHKA010000001">
    <property type="protein sequence ID" value="MBB5984543.1"/>
    <property type="molecule type" value="Genomic_DNA"/>
</dbReference>
<keyword evidence="5" id="KW-0998">Cell outer membrane</keyword>
<evidence type="ECO:0000256" key="2">
    <source>
        <dbReference type="ARBA" id="ARBA00005722"/>
    </source>
</evidence>
<dbReference type="Pfam" id="PF06629">
    <property type="entry name" value="MipA"/>
    <property type="match status" value="1"/>
</dbReference>
<sequence>MPIAFLRTAFLSGLAFLLPATAQAQQTSSDKEPLRIRVALGPQLVPAYPGADRVSLRPFMEVDLARGESPFPFEAPDESFGFPLARVGTFEIGPALNFEGRRRGSDTAPGIATVGRTLEAGAFVQFYVVEALRLRADVRRGLGGHKAWVGGLSADWVLRDADNWLVSAGPRLTLGGKRLHRAYFGVSAAESAASGLPAFDPGGGAQAVGGTVGFIRQIDQRWSVHGYARYDRLIGDVADSPIVRDYGSRDQISGGLALSYTFRRTRR</sequence>
<evidence type="ECO:0000256" key="3">
    <source>
        <dbReference type="ARBA" id="ARBA00022729"/>
    </source>
</evidence>
<organism evidence="7 8">
    <name type="scientific">Sphingobium lignivorans</name>
    <dbReference type="NCBI Taxonomy" id="2735886"/>
    <lineage>
        <taxon>Bacteria</taxon>
        <taxon>Pseudomonadati</taxon>
        <taxon>Pseudomonadota</taxon>
        <taxon>Alphaproteobacteria</taxon>
        <taxon>Sphingomonadales</taxon>
        <taxon>Sphingomonadaceae</taxon>
        <taxon>Sphingobium</taxon>
    </lineage>
</organism>
<accession>A0ABR6NBA5</accession>
<proteinExistence type="inferred from homology"/>
<evidence type="ECO:0000256" key="4">
    <source>
        <dbReference type="ARBA" id="ARBA00023136"/>
    </source>
</evidence>
<evidence type="ECO:0000256" key="6">
    <source>
        <dbReference type="SAM" id="SignalP"/>
    </source>
</evidence>
<evidence type="ECO:0000256" key="5">
    <source>
        <dbReference type="ARBA" id="ARBA00023237"/>
    </source>
</evidence>
<dbReference type="InterPro" id="IPR010583">
    <property type="entry name" value="MipA"/>
</dbReference>
<comment type="similarity">
    <text evidence="2">Belongs to the MipA/OmpV family.</text>
</comment>